<evidence type="ECO:0000313" key="3">
    <source>
        <dbReference type="Proteomes" id="UP001163981"/>
    </source>
</evidence>
<protein>
    <submittedName>
        <fullName evidence="2">Polysaccharide deacetylase family protein</fullName>
    </submittedName>
</protein>
<reference evidence="2" key="1">
    <citation type="submission" date="2021-02" db="EMBL/GenBank/DDBJ databases">
        <title>Salinimicrobium sp. nov. isolated from seawater in Tongyeong, Republic of Korea.</title>
        <authorList>
            <person name="Lee S.-J."/>
        </authorList>
    </citation>
    <scope>NUCLEOTIDE SEQUENCE</scope>
    <source>
        <strain evidence="2">HN-2-9-2</strain>
    </source>
</reference>
<accession>A0ABY6NRG5</accession>
<dbReference type="RefSeq" id="WP_265163877.1">
    <property type="nucleotide sequence ID" value="NZ_CP069620.1"/>
</dbReference>
<dbReference type="Gene3D" id="3.20.20.370">
    <property type="entry name" value="Glycoside hydrolase/deacetylase"/>
    <property type="match status" value="1"/>
</dbReference>
<dbReference type="EMBL" id="CP069620">
    <property type="protein sequence ID" value="UZH55506.1"/>
    <property type="molecule type" value="Genomic_DNA"/>
</dbReference>
<name>A0ABY6NRG5_9FLAO</name>
<dbReference type="Proteomes" id="UP001163981">
    <property type="component" value="Chromosome"/>
</dbReference>
<gene>
    <name evidence="2" type="ORF">JRG66_00995</name>
</gene>
<dbReference type="Pfam" id="PF01522">
    <property type="entry name" value="Polysacc_deac_1"/>
    <property type="match status" value="1"/>
</dbReference>
<proteinExistence type="predicted"/>
<dbReference type="CDD" id="cd10929">
    <property type="entry name" value="CE4_u5"/>
    <property type="match status" value="1"/>
</dbReference>
<evidence type="ECO:0000313" key="2">
    <source>
        <dbReference type="EMBL" id="UZH55506.1"/>
    </source>
</evidence>
<keyword evidence="3" id="KW-1185">Reference proteome</keyword>
<dbReference type="SUPFAM" id="SSF88713">
    <property type="entry name" value="Glycoside hydrolase/deacetylase"/>
    <property type="match status" value="1"/>
</dbReference>
<evidence type="ECO:0000259" key="1">
    <source>
        <dbReference type="Pfam" id="PF01522"/>
    </source>
</evidence>
<sequence>MKNGAFVISLDFELLWGVFDVVDYKKKVEYFENTRKFVPLVLKSFEQYGIHATWAVVGMLFNDSWEEWKSNYPAETPSYNNPSLSAYRFGESIISSKTKDLVFAPQLIQQIKETPGQEVGTHTYSHYYCREQGQRKEEFALDLHKALEVAKKLNIKLSSLVFPRNQFKVEYLKICMDMGIKNVRSNPVSWYWQDTQSISFSTRLFRSGDAYLPFGKKTYSISEIPLKSGLPVEQMASRFFRPVEGNWFLRKLKLERIKNEMTMAAKNQEIYHLWWHPHNFGDCPAESLIDLNLILDHFYDLQKKYDFQTANMEEIGEYITIEKSHRHARILGN</sequence>
<dbReference type="InterPro" id="IPR011330">
    <property type="entry name" value="Glyco_hydro/deAcase_b/a-brl"/>
</dbReference>
<dbReference type="InterPro" id="IPR002509">
    <property type="entry name" value="NODB_dom"/>
</dbReference>
<organism evidence="2 3">
    <name type="scientific">Salinimicrobium tongyeongense</name>
    <dbReference type="NCBI Taxonomy" id="2809707"/>
    <lineage>
        <taxon>Bacteria</taxon>
        <taxon>Pseudomonadati</taxon>
        <taxon>Bacteroidota</taxon>
        <taxon>Flavobacteriia</taxon>
        <taxon>Flavobacteriales</taxon>
        <taxon>Flavobacteriaceae</taxon>
        <taxon>Salinimicrobium</taxon>
    </lineage>
</organism>
<feature type="domain" description="NodB homology" evidence="1">
    <location>
        <begin position="35"/>
        <end position="182"/>
    </location>
</feature>